<dbReference type="InterPro" id="IPR056690">
    <property type="entry name" value="DUF7788"/>
</dbReference>
<dbReference type="AlphaFoldDB" id="A0A9P0EXR5"/>
<accession>A0A9P0EXR5</accession>
<name>A0A9P0EXR5_BEMTA</name>
<sequence length="129" mass="14220">MPWGMNTNFQRVFDCILNVAAMLDLGPEQMPETLFVFSDMEFDAASEIPWETDYEAIVRKFAERGFEKSAADSVLEPAVVQGHPGALEATGGRSGVRVLQEPVQTLRRRTNHQGNAALCHGVGDRGTRV</sequence>
<dbReference type="PANTHER" id="PTHR31373:SF27">
    <property type="entry name" value="TROVE DOMAIN-CONTAINING PROTEIN"/>
    <property type="match status" value="1"/>
</dbReference>
<evidence type="ECO:0000313" key="3">
    <source>
        <dbReference type="Proteomes" id="UP001152759"/>
    </source>
</evidence>
<dbReference type="Proteomes" id="UP001152759">
    <property type="component" value="Chromosome 10"/>
</dbReference>
<dbReference type="Pfam" id="PF25043">
    <property type="entry name" value="DUF7788"/>
    <property type="match status" value="1"/>
</dbReference>
<organism evidence="2 3">
    <name type="scientific">Bemisia tabaci</name>
    <name type="common">Sweetpotato whitefly</name>
    <name type="synonym">Aleurodes tabaci</name>
    <dbReference type="NCBI Taxonomy" id="7038"/>
    <lineage>
        <taxon>Eukaryota</taxon>
        <taxon>Metazoa</taxon>
        <taxon>Ecdysozoa</taxon>
        <taxon>Arthropoda</taxon>
        <taxon>Hexapoda</taxon>
        <taxon>Insecta</taxon>
        <taxon>Pterygota</taxon>
        <taxon>Neoptera</taxon>
        <taxon>Paraneoptera</taxon>
        <taxon>Hemiptera</taxon>
        <taxon>Sternorrhyncha</taxon>
        <taxon>Aleyrodoidea</taxon>
        <taxon>Aleyrodidae</taxon>
        <taxon>Aleyrodinae</taxon>
        <taxon>Bemisia</taxon>
    </lineage>
</organism>
<keyword evidence="3" id="KW-1185">Reference proteome</keyword>
<gene>
    <name evidence="2" type="ORF">BEMITA_LOCUS3027</name>
</gene>
<dbReference type="InterPro" id="IPR011205">
    <property type="entry name" value="UCP015417_vWA"/>
</dbReference>
<evidence type="ECO:0000259" key="1">
    <source>
        <dbReference type="Pfam" id="PF25043"/>
    </source>
</evidence>
<feature type="domain" description="DUF7788" evidence="1">
    <location>
        <begin position="1"/>
        <end position="67"/>
    </location>
</feature>
<proteinExistence type="predicted"/>
<protein>
    <recommendedName>
        <fullName evidence="1">DUF7788 domain-containing protein</fullName>
    </recommendedName>
</protein>
<dbReference type="PANTHER" id="PTHR31373">
    <property type="entry name" value="OS06G0652100 PROTEIN"/>
    <property type="match status" value="1"/>
</dbReference>
<evidence type="ECO:0000313" key="2">
    <source>
        <dbReference type="EMBL" id="CAH0383589.1"/>
    </source>
</evidence>
<dbReference type="EMBL" id="OU963871">
    <property type="protein sequence ID" value="CAH0383589.1"/>
    <property type="molecule type" value="Genomic_DNA"/>
</dbReference>
<reference evidence="2" key="1">
    <citation type="submission" date="2021-12" db="EMBL/GenBank/DDBJ databases">
        <authorList>
            <person name="King R."/>
        </authorList>
    </citation>
    <scope>NUCLEOTIDE SEQUENCE</scope>
</reference>